<dbReference type="Ensembl" id="ENST00000538770.1">
    <property type="protein sequence ID" value="ENSP00000445502.1"/>
    <property type="gene ID" value="ENSG00000166682.13"/>
</dbReference>
<reference evidence="1" key="5">
    <citation type="submission" date="2025-09" db="UniProtKB">
        <authorList>
            <consortium name="Ensembl"/>
        </authorList>
    </citation>
    <scope>IDENTIFICATION</scope>
</reference>
<dbReference type="VEuPathDB" id="HostDB:ENSG00000166682"/>
<dbReference type="ChiTaRS" id="TMPRSS5">
    <property type="organism name" value="human"/>
</dbReference>
<dbReference type="GeneTree" id="ENSGT00940000159163"/>
<dbReference type="Proteomes" id="UP000005640">
    <property type="component" value="Chromosome 11"/>
</dbReference>
<dbReference type="Bgee" id="ENSG00000166682">
    <property type="expression patterns" value="Expressed in tibial nerve and 109 other cell types or tissues"/>
</dbReference>
<proteinExistence type="predicted"/>
<evidence type="ECO:0000313" key="1">
    <source>
        <dbReference type="Ensembl" id="ENSP00000445502.1"/>
    </source>
</evidence>
<dbReference type="OrthoDB" id="5979691at2759"/>
<dbReference type="ExpressionAtlas" id="A0A0G2JKU3">
    <property type="expression patterns" value="baseline and differential"/>
</dbReference>
<gene>
    <name evidence="1" type="primary">TMPRSS5</name>
</gene>
<dbReference type="EMBL" id="AP003402">
    <property type="status" value="NOT_ANNOTATED_CDS"/>
    <property type="molecule type" value="Genomic_DNA"/>
</dbReference>
<reference evidence="1 2" key="1">
    <citation type="journal article" date="2001" name="Nature">
        <title>Initial sequencing and analysis of the human genome.</title>
        <authorList>
            <consortium name="International Human Genome Sequencing Consortium"/>
            <person name="Lander E.S."/>
            <person name="Linton L.M."/>
            <person name="Birren B."/>
            <person name="Nusbaum C."/>
            <person name="Zody M.C."/>
            <person name="Baldwin J."/>
            <person name="Devon K."/>
            <person name="Dewar K."/>
            <person name="Doyle M."/>
            <person name="FitzHugh W."/>
            <person name="Funke R."/>
            <person name="Gage D."/>
            <person name="Harris K."/>
            <person name="Heaford A."/>
            <person name="Howland J."/>
            <person name="Kann L."/>
            <person name="Lehoczky J."/>
            <person name="LeVine R."/>
            <person name="McEwan P."/>
            <person name="McKernan K."/>
            <person name="Meldrim J."/>
            <person name="Mesirov J.P."/>
            <person name="Miranda C."/>
            <person name="Morris W."/>
            <person name="Naylor J."/>
            <person name="Raymond C."/>
            <person name="Rosetti M."/>
            <person name="Santos R."/>
            <person name="Sheridan A."/>
            <person name="Sougnez C."/>
            <person name="Stange-Thomann N."/>
            <person name="Stojanovic N."/>
            <person name="Subramanian A."/>
            <person name="Wyman D."/>
            <person name="Rogers J."/>
            <person name="Sulston J."/>
            <person name="Ainscough R."/>
            <person name="Beck S."/>
            <person name="Bentley D."/>
            <person name="Burton J."/>
            <person name="Clee C."/>
            <person name="Carter N."/>
            <person name="Coulson A."/>
            <person name="Deadman R."/>
            <person name="Deloukas P."/>
            <person name="Dunham A."/>
            <person name="Dunham I."/>
            <person name="Durbin R."/>
            <person name="French L."/>
            <person name="Grafham D."/>
            <person name="Gregory S."/>
            <person name="Hubbard T."/>
            <person name="Humphray S."/>
            <person name="Hunt A."/>
            <person name="Jones M."/>
            <person name="Lloyd C."/>
            <person name="McMurray A."/>
            <person name="Matthews L."/>
            <person name="Mercer S."/>
            <person name="Milne S."/>
            <person name="Mullikin J.C."/>
            <person name="Mungall A."/>
            <person name="Plumb R."/>
            <person name="Ross M."/>
            <person name="Shownkeen R."/>
            <person name="Sims S."/>
            <person name="Waterston R.H."/>
            <person name="Wilson R.K."/>
            <person name="Hillier L.W."/>
            <person name="McPherson J.D."/>
            <person name="Marra M.A."/>
            <person name="Mardis E.R."/>
            <person name="Fulton L.A."/>
            <person name="Chinwalla A.T."/>
            <person name="Pepin K.H."/>
            <person name="Gish W.R."/>
            <person name="Chissoe S.L."/>
            <person name="Wendl M.C."/>
            <person name="Delehaunty K.D."/>
            <person name="Miner T.L."/>
            <person name="Delehaunty A."/>
            <person name="Kramer J.B."/>
            <person name="Cook L.L."/>
            <person name="Fulton R.S."/>
            <person name="Johnson D.L."/>
            <person name="Minx P.J."/>
            <person name="Clifton S.W."/>
            <person name="Hawkins T."/>
            <person name="Branscomb E."/>
            <person name="Predki P."/>
            <person name="Richardson P."/>
            <person name="Wenning S."/>
            <person name="Slezak T."/>
            <person name="Doggett N."/>
            <person name="Cheng J.F."/>
            <person name="Olsen A."/>
            <person name="Lucas S."/>
            <person name="Elkin C."/>
            <person name="Uberbacher E."/>
            <person name="Frazier M."/>
            <person name="Gibbs R.A."/>
            <person name="Muzny D.M."/>
            <person name="Scherer S.E."/>
            <person name="Bouck J.B."/>
            <person name="Sodergren E.J."/>
            <person name="Worley K.C."/>
            <person name="Rives C.M."/>
            <person name="Gorrell J.H."/>
            <person name="Metzker M.L."/>
            <person name="Naylor S.L."/>
            <person name="Kucherlapati R.S."/>
            <person name="Nelson D.L."/>
            <person name="Weinstock G.M."/>
            <person name="Sakaki Y."/>
            <person name="Fujiyama A."/>
            <person name="Hattori M."/>
            <person name="Yada T."/>
            <person name="Toyoda A."/>
            <person name="Itoh T."/>
            <person name="Kawagoe C."/>
            <person name="Watanabe H."/>
            <person name="Totoki Y."/>
            <person name="Taylor T."/>
            <person name="Weissenbach J."/>
            <person name="Heilig R."/>
            <person name="Saurin W."/>
            <person name="Artiguenave F."/>
            <person name="Brottier P."/>
            <person name="Bruls T."/>
            <person name="Pelletier E."/>
            <person name="Robert C."/>
            <person name="Wincker P."/>
            <person name="Smith D.R."/>
            <person name="Doucette-Stamm L."/>
            <person name="Rubenfield M."/>
            <person name="Weinstock K."/>
            <person name="Lee H.M."/>
            <person name="Dubois J."/>
            <person name="Rosenthal A."/>
            <person name="Platzer M."/>
            <person name="Nyakatura G."/>
            <person name="Taudien S."/>
            <person name="Rump A."/>
            <person name="Yang H."/>
            <person name="Yu J."/>
            <person name="Wang J."/>
            <person name="Huang G."/>
            <person name="Gu J."/>
            <person name="Hood L."/>
            <person name="Rowen L."/>
            <person name="Madan A."/>
            <person name="Qin S."/>
            <person name="Davis R.W."/>
            <person name="Federspiel N.A."/>
            <person name="Abola A.P."/>
            <person name="Proctor M.J."/>
            <person name="Myers R.M."/>
            <person name="Schmutz J."/>
            <person name="Dickson M."/>
            <person name="Grimwood J."/>
            <person name="Cox D.R."/>
            <person name="Olson M.V."/>
            <person name="Kaul R."/>
            <person name="Raymond C."/>
            <person name="Shimizu N."/>
            <person name="Kawasaki K."/>
            <person name="Minoshima S."/>
            <person name="Evans G.A."/>
            <person name="Athanasiou M."/>
            <person name="Schultz R."/>
            <person name="Roe B.A."/>
            <person name="Chen F."/>
            <person name="Pan H."/>
            <person name="Ramser J."/>
            <person name="Lehrach H."/>
            <person name="Reinhardt R."/>
            <person name="McCombie W.R."/>
            <person name="de la Bastide M."/>
            <person name="Dedhia N."/>
            <person name="Blocker H."/>
            <person name="Hornischer K."/>
            <person name="Nordsiek G."/>
            <person name="Agarwala R."/>
            <person name="Aravind L."/>
            <person name="Bailey J.A."/>
            <person name="Bateman A."/>
            <person name="Batzoglou S."/>
            <person name="Birney E."/>
            <person name="Bork P."/>
            <person name="Brown D.G."/>
            <person name="Burge C.B."/>
            <person name="Cerutti L."/>
            <person name="Chen H.C."/>
            <person name="Church D."/>
            <person name="Clamp M."/>
            <person name="Copley R.R."/>
            <person name="Doerks T."/>
            <person name="Eddy S.R."/>
            <person name="Eichler E.E."/>
            <person name="Furey T.S."/>
            <person name="Galagan J."/>
            <person name="Gilbert J.G."/>
            <person name="Harmon C."/>
            <person name="Hayashizaki Y."/>
            <person name="Haussler D."/>
            <person name="Hermjakob H."/>
            <person name="Hokamp K."/>
            <person name="Jang W."/>
            <person name="Johnson L.S."/>
            <person name="Jones T.A."/>
            <person name="Kasif S."/>
            <person name="Kaspryzk A."/>
            <person name="Kennedy S."/>
            <person name="Kent W.J."/>
            <person name="Kitts P."/>
            <person name="Koonin E.V."/>
            <person name="Korf I."/>
            <person name="Kulp D."/>
            <person name="Lancet D."/>
            <person name="Lowe T.M."/>
            <person name="McLysaght A."/>
            <person name="Mikkelsen T."/>
            <person name="Moran J.V."/>
            <person name="Mulder N."/>
            <person name="Pollara V.J."/>
            <person name="Ponting C.P."/>
            <person name="Schuler G."/>
            <person name="Schultz J."/>
            <person name="Slater G."/>
            <person name="Smit A.F."/>
            <person name="Stupka E."/>
            <person name="Szustakowski J."/>
            <person name="Thierry-Mieg D."/>
            <person name="Thierry-Mieg J."/>
            <person name="Wagner L."/>
            <person name="Wallis J."/>
            <person name="Wheeler R."/>
            <person name="Williams A."/>
            <person name="Wolf Y.I."/>
            <person name="Wolfe K.H."/>
            <person name="Yang S.P."/>
            <person name="Yeh R.F."/>
            <person name="Collins F."/>
            <person name="Guyer M.S."/>
            <person name="Peterson J."/>
            <person name="Felsenfeld A."/>
            <person name="Wetterstrand K.A."/>
            <person name="Patrinos A."/>
            <person name="Morgan M.J."/>
            <person name="de Jong P."/>
            <person name="Catanese J.J."/>
            <person name="Osoegawa K."/>
            <person name="Shizuya H."/>
            <person name="Choi S."/>
            <person name="Chen Y.J."/>
        </authorList>
    </citation>
    <scope>NUCLEOTIDE SEQUENCE [LARGE SCALE GENOMIC DNA]</scope>
</reference>
<feature type="non-terminal residue" evidence="1">
    <location>
        <position position="10"/>
    </location>
</feature>
<organism evidence="1 2">
    <name type="scientific">Homo sapiens</name>
    <name type="common">Human</name>
    <dbReference type="NCBI Taxonomy" id="9606"/>
    <lineage>
        <taxon>Eukaryota</taxon>
        <taxon>Metazoa</taxon>
        <taxon>Chordata</taxon>
        <taxon>Craniata</taxon>
        <taxon>Vertebrata</taxon>
        <taxon>Euteleostomi</taxon>
        <taxon>Mammalia</taxon>
        <taxon>Eutheria</taxon>
        <taxon>Euarchontoglires</taxon>
        <taxon>Primates</taxon>
        <taxon>Haplorrhini</taxon>
        <taxon>Catarrhini</taxon>
        <taxon>Hominidae</taxon>
        <taxon>Homo</taxon>
    </lineage>
</organism>
<accession>A0A0G2JKU3</accession>
<sequence length="10" mass="1217">MHSFRLARLS</sequence>
<dbReference type="Ensembl" id="ENST00000538770.1">
    <property type="protein sequence ID" value="ENSP00000445502.1"/>
    <property type="gene ID" value="ENSG00000166682.14"/>
</dbReference>
<name>A0A0G2JKU3_HUMAN</name>
<reference evidence="1 2" key="3">
    <citation type="journal article" date="2006" name="Nature">
        <title>Human chromosome 11 DNA sequence and analysis including novel gene identification.</title>
        <authorList>
            <person name="Taylor T.D."/>
            <person name="Noguchi H."/>
            <person name="Totoki Y."/>
            <person name="Toyoda A."/>
            <person name="Kuroki Y."/>
            <person name="Dewar K."/>
            <person name="Lloyd C."/>
            <person name="Itoh T."/>
            <person name="Takeda T."/>
            <person name="Kim D.W."/>
            <person name="She X."/>
            <person name="Barlow K.F."/>
            <person name="Bloom T."/>
            <person name="Bruford E."/>
            <person name="Chang J.L."/>
            <person name="Cuomo C.A."/>
            <person name="Eichler E."/>
            <person name="FitzGerald M.G."/>
            <person name="Jaffe D.B."/>
            <person name="LaButti K."/>
            <person name="Nicol R."/>
            <person name="Park H.S."/>
            <person name="Seaman C."/>
            <person name="Sougnez C."/>
            <person name="Yang X."/>
            <person name="Zimmer A.R."/>
            <person name="Zody M.C."/>
            <person name="Birren B.W."/>
            <person name="Nusbaum C."/>
            <person name="Fujiyama A."/>
            <person name="Hattori M."/>
            <person name="Rogers J."/>
            <person name="Lander E.S."/>
            <person name="Sakaki Y."/>
        </authorList>
    </citation>
    <scope>NUCLEOTIDE SEQUENCE [LARGE SCALE GENOMIC DNA]</scope>
</reference>
<dbReference type="HGNC" id="HGNC:14908">
    <property type="gene designation" value="TMPRSS5"/>
</dbReference>
<dbReference type="OMA" id="CSERWNS"/>
<keyword evidence="2" id="KW-1185">Reference proteome</keyword>
<reference evidence="1 2" key="2">
    <citation type="journal article" date="2004" name="Nature">
        <title>Finishing the euchromatic sequence of the human genome.</title>
        <authorList>
            <consortium name="International Human Genome Sequencing Consortium"/>
        </authorList>
    </citation>
    <scope>NUCLEOTIDE SEQUENCE [LARGE SCALE GENOMIC DNA]</scope>
</reference>
<dbReference type="OpenTargets" id="ENSG00000166682"/>
<dbReference type="EMBL" id="AP002436">
    <property type="status" value="NOT_ANNOTATED_CDS"/>
    <property type="molecule type" value="Genomic_DNA"/>
</dbReference>
<evidence type="ECO:0000313" key="2">
    <source>
        <dbReference type="Proteomes" id="UP000005640"/>
    </source>
</evidence>
<reference evidence="1" key="4">
    <citation type="submission" date="2025-08" db="UniProtKB">
        <authorList>
            <consortium name="Ensembl"/>
        </authorList>
    </citation>
    <scope>IDENTIFICATION</scope>
</reference>
<dbReference type="Antibodypedia" id="2582">
    <property type="antibodies" value="331 antibodies from 30 providers"/>
</dbReference>
<protein>
    <submittedName>
        <fullName evidence="1">Transmembrane serine protease 5</fullName>
    </submittedName>
</protein>